<organism evidence="2 3">
    <name type="scientific">Stutzerimonas kirkiae</name>
    <dbReference type="NCBI Taxonomy" id="2211392"/>
    <lineage>
        <taxon>Bacteria</taxon>
        <taxon>Pseudomonadati</taxon>
        <taxon>Pseudomonadota</taxon>
        <taxon>Gammaproteobacteria</taxon>
        <taxon>Pseudomonadales</taxon>
        <taxon>Pseudomonadaceae</taxon>
        <taxon>Stutzerimonas</taxon>
    </lineage>
</organism>
<reference evidence="2 3" key="1">
    <citation type="submission" date="2018-06" db="EMBL/GenBank/DDBJ databases">
        <title>Three novel Pseudomonas species isolated from symptomatic oak.</title>
        <authorList>
            <person name="Bueno-Gonzalez V."/>
            <person name="Brady C."/>
        </authorList>
    </citation>
    <scope>NUCLEOTIDE SEQUENCE [LARGE SCALE GENOMIC DNA]</scope>
    <source>
        <strain evidence="2 3">P17C</strain>
    </source>
</reference>
<evidence type="ECO:0000313" key="2">
    <source>
        <dbReference type="EMBL" id="TBU92852.1"/>
    </source>
</evidence>
<keyword evidence="3" id="KW-1185">Reference proteome</keyword>
<proteinExistence type="predicted"/>
<feature type="transmembrane region" description="Helical" evidence="1">
    <location>
        <begin position="182"/>
        <end position="200"/>
    </location>
</feature>
<dbReference type="EMBL" id="QJUP01000022">
    <property type="protein sequence ID" value="TBU92852.1"/>
    <property type="molecule type" value="Genomic_DNA"/>
</dbReference>
<feature type="transmembrane region" description="Helical" evidence="1">
    <location>
        <begin position="7"/>
        <end position="27"/>
    </location>
</feature>
<dbReference type="AlphaFoldDB" id="A0A4Q9R3D5"/>
<protein>
    <submittedName>
        <fullName evidence="2">DUF998 domain-containing protein</fullName>
    </submittedName>
</protein>
<evidence type="ECO:0000256" key="1">
    <source>
        <dbReference type="SAM" id="Phobius"/>
    </source>
</evidence>
<comment type="caution">
    <text evidence="2">The sequence shown here is derived from an EMBL/GenBank/DDBJ whole genome shotgun (WGS) entry which is preliminary data.</text>
</comment>
<dbReference type="RefSeq" id="WP_131185105.1">
    <property type="nucleotide sequence ID" value="NZ_QJUO01000021.1"/>
</dbReference>
<name>A0A4Q9R3D5_9GAMM</name>
<feature type="transmembrane region" description="Helical" evidence="1">
    <location>
        <begin position="57"/>
        <end position="74"/>
    </location>
</feature>
<feature type="transmembrane region" description="Helical" evidence="1">
    <location>
        <begin position="81"/>
        <end position="99"/>
    </location>
</feature>
<accession>A0A4Q9R3D5</accession>
<keyword evidence="1" id="KW-1133">Transmembrane helix</keyword>
<gene>
    <name evidence="2" type="ORF">DNJ96_14680</name>
</gene>
<dbReference type="OrthoDB" id="679392at2"/>
<feature type="transmembrane region" description="Helical" evidence="1">
    <location>
        <begin position="119"/>
        <end position="138"/>
    </location>
</feature>
<sequence length="207" mass="22489">MRKYGFMAGVLIPFWLALGVMLAGALYPGYSHVDQAMSELGALGAPTHGISPLINNYPLGVLFVLFGLALWLQFGNLWSRATAVLVMLHGLASFATGYYACDVGCSLERPSSSQNLHNLAGFVMFLSLLLASFIWIFLAQKLLGSRVLSLLSVAAVMLAVLTMPLMAQAVEAGQGFGLYQRLNYGVQVLWVAALALTIWWQSRRLSD</sequence>
<feature type="transmembrane region" description="Helical" evidence="1">
    <location>
        <begin position="150"/>
        <end position="170"/>
    </location>
</feature>
<keyword evidence="1" id="KW-0472">Membrane</keyword>
<keyword evidence="1" id="KW-0812">Transmembrane</keyword>
<dbReference type="InterPro" id="IPR009339">
    <property type="entry name" value="DUF998"/>
</dbReference>
<dbReference type="Proteomes" id="UP000292639">
    <property type="component" value="Unassembled WGS sequence"/>
</dbReference>
<evidence type="ECO:0000313" key="3">
    <source>
        <dbReference type="Proteomes" id="UP000292639"/>
    </source>
</evidence>
<dbReference type="Pfam" id="PF06197">
    <property type="entry name" value="DUF998"/>
    <property type="match status" value="1"/>
</dbReference>